<name>A0A150PB33_SORCE</name>
<feature type="region of interest" description="Disordered" evidence="1">
    <location>
        <begin position="29"/>
        <end position="73"/>
    </location>
</feature>
<protein>
    <recommendedName>
        <fullName evidence="5">Secreted protein</fullName>
    </recommendedName>
</protein>
<evidence type="ECO:0000256" key="2">
    <source>
        <dbReference type="SAM" id="SignalP"/>
    </source>
</evidence>
<dbReference type="AlphaFoldDB" id="A0A150PB33"/>
<dbReference type="PROSITE" id="PS51257">
    <property type="entry name" value="PROKAR_LIPOPROTEIN"/>
    <property type="match status" value="1"/>
</dbReference>
<proteinExistence type="predicted"/>
<comment type="caution">
    <text evidence="3">The sequence shown here is derived from an EMBL/GenBank/DDBJ whole genome shotgun (WGS) entry which is preliminary data.</text>
</comment>
<reference evidence="3 4" key="1">
    <citation type="submission" date="2014-02" db="EMBL/GenBank/DDBJ databases">
        <title>The small core and large imbalanced accessory genome model reveals a collaborative survival strategy of Sorangium cellulosum strains in nature.</title>
        <authorList>
            <person name="Han K."/>
            <person name="Peng R."/>
            <person name="Blom J."/>
            <person name="Li Y.-Z."/>
        </authorList>
    </citation>
    <scope>NUCLEOTIDE SEQUENCE [LARGE SCALE GENOMIC DNA]</scope>
    <source>
        <strain evidence="3 4">So0157-25</strain>
    </source>
</reference>
<evidence type="ECO:0000313" key="4">
    <source>
        <dbReference type="Proteomes" id="UP000075420"/>
    </source>
</evidence>
<organism evidence="3 4">
    <name type="scientific">Sorangium cellulosum</name>
    <name type="common">Polyangium cellulosum</name>
    <dbReference type="NCBI Taxonomy" id="56"/>
    <lineage>
        <taxon>Bacteria</taxon>
        <taxon>Pseudomonadati</taxon>
        <taxon>Myxococcota</taxon>
        <taxon>Polyangia</taxon>
        <taxon>Polyangiales</taxon>
        <taxon>Polyangiaceae</taxon>
        <taxon>Sorangium</taxon>
    </lineage>
</organism>
<evidence type="ECO:0000313" key="3">
    <source>
        <dbReference type="EMBL" id="KYF52892.1"/>
    </source>
</evidence>
<feature type="chain" id="PRO_5007565716" description="Secreted protein" evidence="2">
    <location>
        <begin position="26"/>
        <end position="216"/>
    </location>
</feature>
<feature type="compositionally biased region" description="Pro residues" evidence="1">
    <location>
        <begin position="47"/>
        <end position="61"/>
    </location>
</feature>
<evidence type="ECO:0008006" key="5">
    <source>
        <dbReference type="Google" id="ProtNLM"/>
    </source>
</evidence>
<evidence type="ECO:0000256" key="1">
    <source>
        <dbReference type="SAM" id="MobiDB-lite"/>
    </source>
</evidence>
<sequence>MTVTGRSLGSAVLLALSAAALSAAALSCGGGSKESEFADDPPDAGALPPPQPTASAPPPDAGMPTPAVPTAAPCDGVQSLAMTTMFQGRASGEAPRMQPEGAPVCNVVPEGQTASGQTFMLQPGQCYTFLAQALPTVTEVDLQLELDLNAGGQPGLAAFNLKPVLAVDSDTGPTAAIGAKQNCYQWPFPLPATAKLVVKARTGSGPVAAQAYSRKK</sequence>
<dbReference type="Proteomes" id="UP000075420">
    <property type="component" value="Unassembled WGS sequence"/>
</dbReference>
<keyword evidence="2" id="KW-0732">Signal</keyword>
<dbReference type="EMBL" id="JELY01002345">
    <property type="protein sequence ID" value="KYF52892.1"/>
    <property type="molecule type" value="Genomic_DNA"/>
</dbReference>
<accession>A0A150PB33</accession>
<feature type="signal peptide" evidence="2">
    <location>
        <begin position="1"/>
        <end position="25"/>
    </location>
</feature>
<gene>
    <name evidence="3" type="ORF">BE08_21390</name>
</gene>